<keyword evidence="1" id="KW-0732">Signal</keyword>
<evidence type="ECO:0000313" key="4">
    <source>
        <dbReference type="Proteomes" id="UP000318943"/>
    </source>
</evidence>
<dbReference type="KEGG" id="ccam:M5D45_03270"/>
<dbReference type="RefSeq" id="WP_144197387.1">
    <property type="nucleotide sequence ID" value="NZ_CP097330.1"/>
</dbReference>
<feature type="signal peptide" evidence="1">
    <location>
        <begin position="1"/>
        <end position="26"/>
    </location>
</feature>
<organism evidence="3 5">
    <name type="scientific">Cupriavidus campinensis</name>
    <dbReference type="NCBI Taxonomy" id="151783"/>
    <lineage>
        <taxon>Bacteria</taxon>
        <taxon>Pseudomonadati</taxon>
        <taxon>Pseudomonadota</taxon>
        <taxon>Betaproteobacteria</taxon>
        <taxon>Burkholderiales</taxon>
        <taxon>Burkholderiaceae</taxon>
        <taxon>Cupriavidus</taxon>
    </lineage>
</organism>
<dbReference type="PROSITE" id="PS51257">
    <property type="entry name" value="PROKAR_LIPOPROTEIN"/>
    <property type="match status" value="1"/>
</dbReference>
<evidence type="ECO:0000313" key="3">
    <source>
        <dbReference type="EMBL" id="URF04883.1"/>
    </source>
</evidence>
<evidence type="ECO:0008006" key="6">
    <source>
        <dbReference type="Google" id="ProtNLM"/>
    </source>
</evidence>
<dbReference type="Proteomes" id="UP001056132">
    <property type="component" value="Chromosome 1"/>
</dbReference>
<proteinExistence type="predicted"/>
<reference evidence="3" key="2">
    <citation type="journal article" date="2022" name="Microbiol. Resour. Announc.">
        <title>Genome Sequence of Cupriavidus campinensis Strain G5, a Member of a Bacterial Consortium Capable of Polyethylene Degradation.</title>
        <authorList>
            <person name="Schneider B."/>
            <person name="Pfeiffer F."/>
            <person name="Dyall-Smith M."/>
            <person name="Kunte H.J."/>
        </authorList>
    </citation>
    <scope>NUCLEOTIDE SEQUENCE</scope>
    <source>
        <strain evidence="3">G5</strain>
    </source>
</reference>
<accession>A0AAE9I1L1</accession>
<dbReference type="EMBL" id="CP097330">
    <property type="protein sequence ID" value="URF04883.1"/>
    <property type="molecule type" value="Genomic_DNA"/>
</dbReference>
<evidence type="ECO:0000313" key="5">
    <source>
        <dbReference type="Proteomes" id="UP001056132"/>
    </source>
</evidence>
<dbReference type="EMBL" id="VCIZ01000004">
    <property type="protein sequence ID" value="TSP13095.1"/>
    <property type="molecule type" value="Genomic_DNA"/>
</dbReference>
<sequence length="103" mass="10702">MTTNFLRPAALAALLGTVAGLSGCMATTPMYDQQFGDAVRTLRAMQILNPDASNNTDPVTGIDGRAATAAMDRYGTQFRTPQSDANAFTIGVGASSGLNNMGR</sequence>
<keyword evidence="4" id="KW-1185">Reference proteome</keyword>
<gene>
    <name evidence="2" type="ORF">FGG12_09335</name>
    <name evidence="3" type="ORF">M5D45_03270</name>
</gene>
<reference evidence="3" key="3">
    <citation type="submission" date="2022-05" db="EMBL/GenBank/DDBJ databases">
        <authorList>
            <person name="Kunte H.-J."/>
        </authorList>
    </citation>
    <scope>NUCLEOTIDE SEQUENCE</scope>
    <source>
        <strain evidence="3">G5</strain>
    </source>
</reference>
<feature type="chain" id="PRO_5042295110" description="Pilus assembly protein" evidence="1">
    <location>
        <begin position="27"/>
        <end position="103"/>
    </location>
</feature>
<evidence type="ECO:0000313" key="2">
    <source>
        <dbReference type="EMBL" id="TSP13095.1"/>
    </source>
</evidence>
<dbReference type="AlphaFoldDB" id="A0AAE9I1L1"/>
<reference evidence="2 4" key="1">
    <citation type="submission" date="2019-05" db="EMBL/GenBank/DDBJ databases">
        <title>Whole genome sequence analysis of Cupriavidus campinensis S14E4C strain.</title>
        <authorList>
            <person name="Abbaszade G."/>
            <person name="Szabo A."/>
            <person name="Toumi M."/>
            <person name="Toth E."/>
        </authorList>
    </citation>
    <scope>NUCLEOTIDE SEQUENCE [LARGE SCALE GENOMIC DNA]</scope>
    <source>
        <strain evidence="2 4">S14E4C</strain>
    </source>
</reference>
<dbReference type="Proteomes" id="UP000318943">
    <property type="component" value="Unassembled WGS sequence"/>
</dbReference>
<name>A0AAE9I1L1_9BURK</name>
<evidence type="ECO:0000256" key="1">
    <source>
        <dbReference type="SAM" id="SignalP"/>
    </source>
</evidence>
<protein>
    <recommendedName>
        <fullName evidence="6">Pilus assembly protein</fullName>
    </recommendedName>
</protein>